<dbReference type="RefSeq" id="WP_271178312.1">
    <property type="nucleotide sequence ID" value="NZ_BAAAJO010000003.1"/>
</dbReference>
<comment type="caution">
    <text evidence="2">The sequence shown here is derived from an EMBL/GenBank/DDBJ whole genome shotgun (WGS) entry which is preliminary data.</text>
</comment>
<accession>A0A9W6HBX3</accession>
<protein>
    <recommendedName>
        <fullName evidence="4">Integral membrane protein</fullName>
    </recommendedName>
</protein>
<proteinExistence type="predicted"/>
<evidence type="ECO:0000313" key="3">
    <source>
        <dbReference type="Proteomes" id="UP001142372"/>
    </source>
</evidence>
<feature type="transmembrane region" description="Helical" evidence="1">
    <location>
        <begin position="51"/>
        <end position="76"/>
    </location>
</feature>
<reference evidence="2" key="1">
    <citation type="journal article" date="2014" name="Int. J. Syst. Evol. Microbiol.">
        <title>Complete genome sequence of Corynebacterium casei LMG S-19264T (=DSM 44701T), isolated from a smear-ripened cheese.</title>
        <authorList>
            <consortium name="US DOE Joint Genome Institute (JGI-PGF)"/>
            <person name="Walter F."/>
            <person name="Albersmeier A."/>
            <person name="Kalinowski J."/>
            <person name="Ruckert C."/>
        </authorList>
    </citation>
    <scope>NUCLEOTIDE SEQUENCE</scope>
    <source>
        <strain evidence="2">VKM Ac-1401</strain>
    </source>
</reference>
<feature type="transmembrane region" description="Helical" evidence="1">
    <location>
        <begin position="154"/>
        <end position="173"/>
    </location>
</feature>
<gene>
    <name evidence="2" type="ORF">GCM10017584_32630</name>
</gene>
<feature type="transmembrane region" description="Helical" evidence="1">
    <location>
        <begin position="123"/>
        <end position="142"/>
    </location>
</feature>
<evidence type="ECO:0000313" key="2">
    <source>
        <dbReference type="EMBL" id="GLJ77689.1"/>
    </source>
</evidence>
<dbReference type="AlphaFoldDB" id="A0A9W6HBX3"/>
<dbReference type="EMBL" id="BSEN01000015">
    <property type="protein sequence ID" value="GLJ77689.1"/>
    <property type="molecule type" value="Genomic_DNA"/>
</dbReference>
<keyword evidence="1" id="KW-0472">Membrane</keyword>
<keyword evidence="3" id="KW-1185">Reference proteome</keyword>
<feature type="transmembrane region" description="Helical" evidence="1">
    <location>
        <begin position="96"/>
        <end position="117"/>
    </location>
</feature>
<keyword evidence="1" id="KW-0812">Transmembrane</keyword>
<feature type="transmembrane region" description="Helical" evidence="1">
    <location>
        <begin position="27"/>
        <end position="45"/>
    </location>
</feature>
<dbReference type="Proteomes" id="UP001142372">
    <property type="component" value="Unassembled WGS sequence"/>
</dbReference>
<keyword evidence="1" id="KW-1133">Transmembrane helix</keyword>
<organism evidence="2 3">
    <name type="scientific">Leifsonia poae</name>
    <dbReference type="NCBI Taxonomy" id="110933"/>
    <lineage>
        <taxon>Bacteria</taxon>
        <taxon>Bacillati</taxon>
        <taxon>Actinomycetota</taxon>
        <taxon>Actinomycetes</taxon>
        <taxon>Micrococcales</taxon>
        <taxon>Microbacteriaceae</taxon>
        <taxon>Leifsonia</taxon>
    </lineage>
</organism>
<evidence type="ECO:0000256" key="1">
    <source>
        <dbReference type="SAM" id="Phobius"/>
    </source>
</evidence>
<evidence type="ECO:0008006" key="4">
    <source>
        <dbReference type="Google" id="ProtNLM"/>
    </source>
</evidence>
<reference evidence="2" key="2">
    <citation type="submission" date="2023-01" db="EMBL/GenBank/DDBJ databases">
        <authorList>
            <person name="Sun Q."/>
            <person name="Evtushenko L."/>
        </authorList>
    </citation>
    <scope>NUCLEOTIDE SEQUENCE</scope>
    <source>
        <strain evidence="2">VKM Ac-1401</strain>
    </source>
</reference>
<sequence>MTAEGAGEPEQTTDHPWRGAWITEESVYGTILVSGMIVVSGSYHATSIETFFSVITTVIVFWAAHLYAGTVAGHGVTPGDRTTLPMAFRQSLRRSLGFLLSALPPSAVLLLGALQIVPDKLAVWTALWLGVVLLGILGYRAFALRGSSWPVRILGCLGTAAFGVPMIVLKAFIH</sequence>
<name>A0A9W6HBX3_9MICO</name>